<dbReference type="Gene3D" id="1.20.1560.10">
    <property type="entry name" value="ABC transporter type 1, transmembrane domain"/>
    <property type="match status" value="1"/>
</dbReference>
<dbReference type="InterPro" id="IPR003593">
    <property type="entry name" value="AAA+_ATPase"/>
</dbReference>
<evidence type="ECO:0000313" key="11">
    <source>
        <dbReference type="Proteomes" id="UP000043763"/>
    </source>
</evidence>
<evidence type="ECO:0000256" key="6">
    <source>
        <dbReference type="ARBA" id="ARBA00023136"/>
    </source>
</evidence>
<dbReference type="PROSITE" id="PS00211">
    <property type="entry name" value="ABC_TRANSPORTER_1"/>
    <property type="match status" value="1"/>
</dbReference>
<name>A0A0G4K5Q0_9SPIR</name>
<evidence type="ECO:0000259" key="8">
    <source>
        <dbReference type="PROSITE" id="PS50893"/>
    </source>
</evidence>
<proteinExistence type="predicted"/>
<dbReference type="GO" id="GO:0005886">
    <property type="term" value="C:plasma membrane"/>
    <property type="evidence" value="ECO:0007669"/>
    <property type="project" value="UniProtKB-SubCell"/>
</dbReference>
<gene>
    <name evidence="10" type="ORF">BRSU_0904</name>
</gene>
<keyword evidence="4" id="KW-0067">ATP-binding</keyword>
<sequence>MIIKKLKEFFKKDNRPFDYGAVTEEHIQKYYSKVEKHPYRRMFSYAMRHKKLFIPSFILSIGYTIINILPPFFGQLAISITGGKRVDLLDKIPLVADLTAKFSNLSTKDLTQQLLSGDSIGNPVIIAQFAFIIIIGFIYVLFRVAFDYIKTFLFAFTAQEIGKDVRADMMRGLLNTDIAYFKQEKEGDLMSRVINESGSIEGFLSGTLPNMITVPLTLILTLCVLLLLNVKLTIACFLAAPLIGLGIDKVSKLIRTRISAQQNFLGSTTSVIQEDIRGIEVIKIFSKEDQEVNRYRSLYSELINIMRKISLLTSLNRPMTELVMIAAMLVILAYGGFLIFKGEMPFEFLWGFLLYMLNISTPVRDLSGIFINLQMTKAVAIRVFQIIDLPAENVDDPTKKEMKPLEHSITFENIHFEYPRRNDAQPFHLGPINFNVKKGDVVAFVGNSGGGKTTLISLIPKLFTPSEGVIRFDGIDINELNTRSVRNQIGVVSQENILFYGTVRENILYANPDATDDDLVRAAKIAHADEFILKLPNGYDTHIGPRGVMLSGGQRQRIALARAVVKRPSILILDEATSALDTESEMYVQKALNEIINLQTTFVIAHRLSTIKNATYICVVEDGKITESGTHNELMKRGGKYQYLYSLQFRDE</sequence>
<evidence type="ECO:0000256" key="3">
    <source>
        <dbReference type="ARBA" id="ARBA00022741"/>
    </source>
</evidence>
<comment type="subcellular location">
    <subcellularLocation>
        <location evidence="1">Cell membrane</location>
        <topology evidence="1">Multi-pass membrane protein</topology>
    </subcellularLocation>
</comment>
<evidence type="ECO:0000256" key="7">
    <source>
        <dbReference type="SAM" id="Phobius"/>
    </source>
</evidence>
<feature type="domain" description="ABC transmembrane type-1" evidence="9">
    <location>
        <begin position="56"/>
        <end position="375"/>
    </location>
</feature>
<dbReference type="GO" id="GO:0015421">
    <property type="term" value="F:ABC-type oligopeptide transporter activity"/>
    <property type="evidence" value="ECO:0007669"/>
    <property type="project" value="TreeGrafter"/>
</dbReference>
<dbReference type="FunFam" id="3.40.50.300:FF:000218">
    <property type="entry name" value="Multidrug ABC transporter ATP-binding protein"/>
    <property type="match status" value="1"/>
</dbReference>
<evidence type="ECO:0000256" key="1">
    <source>
        <dbReference type="ARBA" id="ARBA00004651"/>
    </source>
</evidence>
<dbReference type="InterPro" id="IPR011527">
    <property type="entry name" value="ABC1_TM_dom"/>
</dbReference>
<keyword evidence="11" id="KW-1185">Reference proteome</keyword>
<dbReference type="InterPro" id="IPR017871">
    <property type="entry name" value="ABC_transporter-like_CS"/>
</dbReference>
<keyword evidence="6 7" id="KW-0472">Membrane</keyword>
<dbReference type="Pfam" id="PF00664">
    <property type="entry name" value="ABC_membrane"/>
    <property type="match status" value="1"/>
</dbReference>
<dbReference type="InterPro" id="IPR036640">
    <property type="entry name" value="ABC1_TM_sf"/>
</dbReference>
<keyword evidence="2 7" id="KW-0812">Transmembrane</keyword>
<dbReference type="InterPro" id="IPR039421">
    <property type="entry name" value="Type_1_exporter"/>
</dbReference>
<dbReference type="SMART" id="SM00382">
    <property type="entry name" value="AAA"/>
    <property type="match status" value="1"/>
</dbReference>
<dbReference type="OrthoDB" id="9762778at2"/>
<organism evidence="10 11">
    <name type="scientific">Brachyspira suanatina</name>
    <dbReference type="NCBI Taxonomy" id="381802"/>
    <lineage>
        <taxon>Bacteria</taxon>
        <taxon>Pseudomonadati</taxon>
        <taxon>Spirochaetota</taxon>
        <taxon>Spirochaetia</taxon>
        <taxon>Brachyspirales</taxon>
        <taxon>Brachyspiraceae</taxon>
        <taxon>Brachyspira</taxon>
    </lineage>
</organism>
<feature type="domain" description="ABC transporter" evidence="8">
    <location>
        <begin position="409"/>
        <end position="647"/>
    </location>
</feature>
<evidence type="ECO:0000259" key="9">
    <source>
        <dbReference type="PROSITE" id="PS50929"/>
    </source>
</evidence>
<dbReference type="EMBL" id="CVLB01000001">
    <property type="protein sequence ID" value="CRF32608.1"/>
    <property type="molecule type" value="Genomic_DNA"/>
</dbReference>
<dbReference type="GO" id="GO:0016887">
    <property type="term" value="F:ATP hydrolysis activity"/>
    <property type="evidence" value="ECO:0007669"/>
    <property type="project" value="InterPro"/>
</dbReference>
<feature type="transmembrane region" description="Helical" evidence="7">
    <location>
        <begin position="218"/>
        <end position="243"/>
    </location>
</feature>
<dbReference type="SUPFAM" id="SSF90123">
    <property type="entry name" value="ABC transporter transmembrane region"/>
    <property type="match status" value="1"/>
</dbReference>
<evidence type="ECO:0000256" key="5">
    <source>
        <dbReference type="ARBA" id="ARBA00022989"/>
    </source>
</evidence>
<dbReference type="AlphaFoldDB" id="A0A0G4K5Q0"/>
<dbReference type="PROSITE" id="PS50893">
    <property type="entry name" value="ABC_TRANSPORTER_2"/>
    <property type="match status" value="1"/>
</dbReference>
<reference evidence="11" key="1">
    <citation type="submission" date="2015-04" db="EMBL/GenBank/DDBJ databases">
        <authorList>
            <person name="Mushtaq Mamoona"/>
        </authorList>
    </citation>
    <scope>NUCLEOTIDE SEQUENCE [LARGE SCALE GENOMIC DNA]</scope>
    <source>
        <strain evidence="11">AN4859/03</strain>
    </source>
</reference>
<evidence type="ECO:0000256" key="2">
    <source>
        <dbReference type="ARBA" id="ARBA00022692"/>
    </source>
</evidence>
<dbReference type="PROSITE" id="PS50929">
    <property type="entry name" value="ABC_TM1F"/>
    <property type="match status" value="1"/>
</dbReference>
<keyword evidence="5 7" id="KW-1133">Transmembrane helix</keyword>
<dbReference type="SUPFAM" id="SSF52540">
    <property type="entry name" value="P-loop containing nucleoside triphosphate hydrolases"/>
    <property type="match status" value="1"/>
</dbReference>
<dbReference type="InterPro" id="IPR003439">
    <property type="entry name" value="ABC_transporter-like_ATP-bd"/>
</dbReference>
<accession>A0A0G4K5Q0</accession>
<feature type="transmembrane region" description="Helical" evidence="7">
    <location>
        <begin position="322"/>
        <end position="340"/>
    </location>
</feature>
<protein>
    <submittedName>
        <fullName evidence="10">ABC transporter</fullName>
    </submittedName>
</protein>
<dbReference type="InterPro" id="IPR027417">
    <property type="entry name" value="P-loop_NTPase"/>
</dbReference>
<feature type="transmembrane region" description="Helical" evidence="7">
    <location>
        <begin position="52"/>
        <end position="73"/>
    </location>
</feature>
<dbReference type="Pfam" id="PF00005">
    <property type="entry name" value="ABC_tran"/>
    <property type="match status" value="1"/>
</dbReference>
<dbReference type="PANTHER" id="PTHR43394">
    <property type="entry name" value="ATP-DEPENDENT PERMEASE MDL1, MITOCHONDRIAL"/>
    <property type="match status" value="1"/>
</dbReference>
<dbReference type="GO" id="GO:0005524">
    <property type="term" value="F:ATP binding"/>
    <property type="evidence" value="ECO:0007669"/>
    <property type="project" value="UniProtKB-KW"/>
</dbReference>
<keyword evidence="3" id="KW-0547">Nucleotide-binding</keyword>
<dbReference type="Gene3D" id="3.40.50.300">
    <property type="entry name" value="P-loop containing nucleotide triphosphate hydrolases"/>
    <property type="match status" value="1"/>
</dbReference>
<dbReference type="RefSeq" id="WP_048594057.1">
    <property type="nucleotide sequence ID" value="NZ_CVLB01000001.1"/>
</dbReference>
<evidence type="ECO:0000313" key="10">
    <source>
        <dbReference type="EMBL" id="CRF32608.1"/>
    </source>
</evidence>
<evidence type="ECO:0000256" key="4">
    <source>
        <dbReference type="ARBA" id="ARBA00022840"/>
    </source>
</evidence>
<feature type="transmembrane region" description="Helical" evidence="7">
    <location>
        <begin position="120"/>
        <end position="142"/>
    </location>
</feature>
<dbReference type="Proteomes" id="UP000043763">
    <property type="component" value="Unassembled WGS sequence"/>
</dbReference>
<dbReference type="PANTHER" id="PTHR43394:SF1">
    <property type="entry name" value="ATP-BINDING CASSETTE SUB-FAMILY B MEMBER 10, MITOCHONDRIAL"/>
    <property type="match status" value="1"/>
</dbReference>